<sequence length="100" mass="11379">MSPLTGLAKLRSALWQMEKDMGLDDLSRNERDVLYAFHSAASQTEGSGIVTSDAVRRDRAISEMKHATFHRSLKRLLDMGYIELAPDCKTKQYRLPDHVE</sequence>
<keyword evidence="2" id="KW-1185">Reference proteome</keyword>
<evidence type="ECO:0000313" key="2">
    <source>
        <dbReference type="Proteomes" id="UP000244904"/>
    </source>
</evidence>
<accession>A0A2R8AVB1</accession>
<dbReference type="EMBL" id="OMOJ01000002">
    <property type="protein sequence ID" value="SPF79867.1"/>
    <property type="molecule type" value="Genomic_DNA"/>
</dbReference>
<proteinExistence type="predicted"/>
<protein>
    <recommendedName>
        <fullName evidence="3">MarR family transcriptional regulator</fullName>
    </recommendedName>
</protein>
<reference evidence="2" key="1">
    <citation type="submission" date="2018-03" db="EMBL/GenBank/DDBJ databases">
        <authorList>
            <person name="Rodrigo-Torres L."/>
            <person name="Arahal R. D."/>
            <person name="Lucena T."/>
        </authorList>
    </citation>
    <scope>NUCLEOTIDE SEQUENCE [LARGE SCALE GENOMIC DNA]</scope>
    <source>
        <strain evidence="2">CECT 8871</strain>
    </source>
</reference>
<gene>
    <name evidence="1" type="ORF">PRI8871_01667</name>
</gene>
<dbReference type="Proteomes" id="UP000244904">
    <property type="component" value="Unassembled WGS sequence"/>
</dbReference>
<dbReference type="AlphaFoldDB" id="A0A2R8AVB1"/>
<name>A0A2R8AVB1_9RHOB</name>
<organism evidence="1 2">
    <name type="scientific">Pseudoprimorskyibacter insulae</name>
    <dbReference type="NCBI Taxonomy" id="1695997"/>
    <lineage>
        <taxon>Bacteria</taxon>
        <taxon>Pseudomonadati</taxon>
        <taxon>Pseudomonadota</taxon>
        <taxon>Alphaproteobacteria</taxon>
        <taxon>Rhodobacterales</taxon>
        <taxon>Paracoccaceae</taxon>
        <taxon>Pseudoprimorskyibacter</taxon>
    </lineage>
</organism>
<evidence type="ECO:0008006" key="3">
    <source>
        <dbReference type="Google" id="ProtNLM"/>
    </source>
</evidence>
<dbReference type="RefSeq" id="WP_108885912.1">
    <property type="nucleotide sequence ID" value="NZ_OMOJ01000002.1"/>
</dbReference>
<dbReference type="OrthoDB" id="7689228at2"/>
<evidence type="ECO:0000313" key="1">
    <source>
        <dbReference type="EMBL" id="SPF79867.1"/>
    </source>
</evidence>